<dbReference type="AlphaFoldDB" id="A0A518BJZ1"/>
<evidence type="ECO:0000259" key="1">
    <source>
        <dbReference type="Pfam" id="PF04073"/>
    </source>
</evidence>
<dbReference type="EMBL" id="CP036287">
    <property type="protein sequence ID" value="QDU67263.1"/>
    <property type="molecule type" value="Genomic_DNA"/>
</dbReference>
<dbReference type="KEGG" id="pbap:Pla133_23420"/>
<dbReference type="InterPro" id="IPR036754">
    <property type="entry name" value="YbaK/aa-tRNA-synt-asso_dom_sf"/>
</dbReference>
<dbReference type="SUPFAM" id="SSF55826">
    <property type="entry name" value="YbaK/ProRS associated domain"/>
    <property type="match status" value="1"/>
</dbReference>
<dbReference type="GO" id="GO:0002161">
    <property type="term" value="F:aminoacyl-tRNA deacylase activity"/>
    <property type="evidence" value="ECO:0007669"/>
    <property type="project" value="InterPro"/>
</dbReference>
<evidence type="ECO:0000313" key="3">
    <source>
        <dbReference type="Proteomes" id="UP000316921"/>
    </source>
</evidence>
<evidence type="ECO:0000313" key="2">
    <source>
        <dbReference type="EMBL" id="QDU67263.1"/>
    </source>
</evidence>
<keyword evidence="3" id="KW-1185">Reference proteome</keyword>
<name>A0A518BJZ1_9BACT</name>
<organism evidence="2 3">
    <name type="scientific">Engelhardtia mirabilis</name>
    <dbReference type="NCBI Taxonomy" id="2528011"/>
    <lineage>
        <taxon>Bacteria</taxon>
        <taxon>Pseudomonadati</taxon>
        <taxon>Planctomycetota</taxon>
        <taxon>Planctomycetia</taxon>
        <taxon>Planctomycetia incertae sedis</taxon>
        <taxon>Engelhardtia</taxon>
    </lineage>
</organism>
<dbReference type="InterPro" id="IPR007214">
    <property type="entry name" value="YbaK/aa-tRNA-synth-assoc-dom"/>
</dbReference>
<sequence length="158" mass="17091">MELPPLTEKIVALLDGAGVPYRFVEHDATRTSEESAAARGEPLEIGGKSLLLKVGPHFALCVLSASARVDANAVRRHLGQSGARFATREELHELTGLVPGCVPPFGEPILALPLLLDEGFLANDRIAFNAASLHHSVIMNTEDWLRIARPQLGRFARP</sequence>
<dbReference type="Pfam" id="PF04073">
    <property type="entry name" value="tRNA_edit"/>
    <property type="match status" value="1"/>
</dbReference>
<dbReference type="Proteomes" id="UP000316921">
    <property type="component" value="Chromosome"/>
</dbReference>
<protein>
    <submittedName>
        <fullName evidence="2">Prolyl-tRNA editing protein ProX</fullName>
    </submittedName>
</protein>
<dbReference type="PANTHER" id="PTHR30411:SF9">
    <property type="entry name" value="MULTIFUNCTIONAL SER_THR-TRNA DEACYLASE PROXP-Y"/>
    <property type="match status" value="1"/>
</dbReference>
<gene>
    <name evidence="2" type="primary">proX</name>
    <name evidence="2" type="ORF">Pla133_23420</name>
</gene>
<accession>A0A518BJZ1</accession>
<dbReference type="PANTHER" id="PTHR30411">
    <property type="entry name" value="CYTOPLASMIC PROTEIN"/>
    <property type="match status" value="1"/>
</dbReference>
<dbReference type="RefSeq" id="WP_419192388.1">
    <property type="nucleotide sequence ID" value="NZ_CP036287.1"/>
</dbReference>
<proteinExistence type="predicted"/>
<dbReference type="Gene3D" id="3.90.960.10">
    <property type="entry name" value="YbaK/aminoacyl-tRNA synthetase-associated domain"/>
    <property type="match status" value="1"/>
</dbReference>
<feature type="domain" description="YbaK/aminoacyl-tRNA synthetase-associated" evidence="1">
    <location>
        <begin position="26"/>
        <end position="146"/>
    </location>
</feature>
<reference evidence="2 3" key="1">
    <citation type="submission" date="2019-02" db="EMBL/GenBank/DDBJ databases">
        <title>Deep-cultivation of Planctomycetes and their phenomic and genomic characterization uncovers novel biology.</title>
        <authorList>
            <person name="Wiegand S."/>
            <person name="Jogler M."/>
            <person name="Boedeker C."/>
            <person name="Pinto D."/>
            <person name="Vollmers J."/>
            <person name="Rivas-Marin E."/>
            <person name="Kohn T."/>
            <person name="Peeters S.H."/>
            <person name="Heuer A."/>
            <person name="Rast P."/>
            <person name="Oberbeckmann S."/>
            <person name="Bunk B."/>
            <person name="Jeske O."/>
            <person name="Meyerdierks A."/>
            <person name="Storesund J.E."/>
            <person name="Kallscheuer N."/>
            <person name="Luecker S."/>
            <person name="Lage O.M."/>
            <person name="Pohl T."/>
            <person name="Merkel B.J."/>
            <person name="Hornburger P."/>
            <person name="Mueller R.-W."/>
            <person name="Bruemmer F."/>
            <person name="Labrenz M."/>
            <person name="Spormann A.M."/>
            <person name="Op den Camp H."/>
            <person name="Overmann J."/>
            <person name="Amann R."/>
            <person name="Jetten M.S.M."/>
            <person name="Mascher T."/>
            <person name="Medema M.H."/>
            <person name="Devos D.P."/>
            <person name="Kaster A.-K."/>
            <person name="Ovreas L."/>
            <person name="Rohde M."/>
            <person name="Galperin M.Y."/>
            <person name="Jogler C."/>
        </authorList>
    </citation>
    <scope>NUCLEOTIDE SEQUENCE [LARGE SCALE GENOMIC DNA]</scope>
    <source>
        <strain evidence="2 3">Pla133</strain>
    </source>
</reference>